<dbReference type="Proteomes" id="UP000729402">
    <property type="component" value="Unassembled WGS sequence"/>
</dbReference>
<dbReference type="EMBL" id="JAAALK010000283">
    <property type="protein sequence ID" value="KAG8071175.1"/>
    <property type="molecule type" value="Genomic_DNA"/>
</dbReference>
<keyword evidence="1" id="KW-1133">Transmembrane helix</keyword>
<protein>
    <submittedName>
        <fullName evidence="2">Uncharacterized protein</fullName>
    </submittedName>
</protein>
<gene>
    <name evidence="2" type="ORF">GUJ93_ZPchr0006g44431</name>
</gene>
<evidence type="ECO:0000313" key="2">
    <source>
        <dbReference type="EMBL" id="KAG8071175.1"/>
    </source>
</evidence>
<keyword evidence="3" id="KW-1185">Reference proteome</keyword>
<comment type="caution">
    <text evidence="2">The sequence shown here is derived from an EMBL/GenBank/DDBJ whole genome shotgun (WGS) entry which is preliminary data.</text>
</comment>
<feature type="transmembrane region" description="Helical" evidence="1">
    <location>
        <begin position="43"/>
        <end position="63"/>
    </location>
</feature>
<evidence type="ECO:0000256" key="1">
    <source>
        <dbReference type="SAM" id="Phobius"/>
    </source>
</evidence>
<reference evidence="2" key="1">
    <citation type="journal article" date="2021" name="bioRxiv">
        <title>Whole Genome Assembly and Annotation of Northern Wild Rice, Zizania palustris L., Supports a Whole Genome Duplication in the Zizania Genus.</title>
        <authorList>
            <person name="Haas M."/>
            <person name="Kono T."/>
            <person name="Macchietto M."/>
            <person name="Millas R."/>
            <person name="McGilp L."/>
            <person name="Shao M."/>
            <person name="Duquette J."/>
            <person name="Hirsch C.N."/>
            <person name="Kimball J."/>
        </authorList>
    </citation>
    <scope>NUCLEOTIDE SEQUENCE</scope>
    <source>
        <tissue evidence="2">Fresh leaf tissue</tissue>
    </source>
</reference>
<reference evidence="2" key="2">
    <citation type="submission" date="2021-02" db="EMBL/GenBank/DDBJ databases">
        <authorList>
            <person name="Kimball J.A."/>
            <person name="Haas M.W."/>
            <person name="Macchietto M."/>
            <person name="Kono T."/>
            <person name="Duquette J."/>
            <person name="Shao M."/>
        </authorList>
    </citation>
    <scope>NUCLEOTIDE SEQUENCE</scope>
    <source>
        <tissue evidence="2">Fresh leaf tissue</tissue>
    </source>
</reference>
<evidence type="ECO:0000313" key="3">
    <source>
        <dbReference type="Proteomes" id="UP000729402"/>
    </source>
</evidence>
<sequence>MHVSHSDVSLQAKVVDAFGPDPVSFKHQVDLSLLHYNSRQEEGVVLVVAVLAVLVAVDLLLHLTVQSERAFSKVGDRQ</sequence>
<name>A0A8J5VKZ2_ZIZPA</name>
<keyword evidence="1" id="KW-0472">Membrane</keyword>
<keyword evidence="1" id="KW-0812">Transmembrane</keyword>
<proteinExistence type="predicted"/>
<organism evidence="2 3">
    <name type="scientific">Zizania palustris</name>
    <name type="common">Northern wild rice</name>
    <dbReference type="NCBI Taxonomy" id="103762"/>
    <lineage>
        <taxon>Eukaryota</taxon>
        <taxon>Viridiplantae</taxon>
        <taxon>Streptophyta</taxon>
        <taxon>Embryophyta</taxon>
        <taxon>Tracheophyta</taxon>
        <taxon>Spermatophyta</taxon>
        <taxon>Magnoliopsida</taxon>
        <taxon>Liliopsida</taxon>
        <taxon>Poales</taxon>
        <taxon>Poaceae</taxon>
        <taxon>BOP clade</taxon>
        <taxon>Oryzoideae</taxon>
        <taxon>Oryzeae</taxon>
        <taxon>Zizaniinae</taxon>
        <taxon>Zizania</taxon>
    </lineage>
</organism>
<accession>A0A8J5VKZ2</accession>
<dbReference type="AlphaFoldDB" id="A0A8J5VKZ2"/>